<protein>
    <submittedName>
        <fullName evidence="2">Retrovirus-related pol polyprotein from transposon TNT 1-94</fullName>
    </submittedName>
</protein>
<reference evidence="2" key="1">
    <citation type="journal article" date="2022" name="Int. J. Mol. Sci.">
        <title>Draft Genome of Tanacetum Coccineum: Genomic Comparison of Closely Related Tanacetum-Family Plants.</title>
        <authorList>
            <person name="Yamashiro T."/>
            <person name="Shiraishi A."/>
            <person name="Nakayama K."/>
            <person name="Satake H."/>
        </authorList>
    </citation>
    <scope>NUCLEOTIDE SEQUENCE</scope>
</reference>
<keyword evidence="3" id="KW-1185">Reference proteome</keyword>
<reference evidence="2" key="2">
    <citation type="submission" date="2022-01" db="EMBL/GenBank/DDBJ databases">
        <authorList>
            <person name="Yamashiro T."/>
            <person name="Shiraishi A."/>
            <person name="Satake H."/>
            <person name="Nakayama K."/>
        </authorList>
    </citation>
    <scope>NUCLEOTIDE SEQUENCE</scope>
</reference>
<dbReference type="InterPro" id="IPR054722">
    <property type="entry name" value="PolX-like_BBD"/>
</dbReference>
<dbReference type="EMBL" id="BQNB010015358">
    <property type="protein sequence ID" value="GJT39090.1"/>
    <property type="molecule type" value="Genomic_DNA"/>
</dbReference>
<comment type="caution">
    <text evidence="2">The sequence shown here is derived from an EMBL/GenBank/DDBJ whole genome shotgun (WGS) entry which is preliminary data.</text>
</comment>
<feature type="domain" description="Retrovirus-related Pol polyprotein from transposon TNT 1-94-like beta-barrel" evidence="1">
    <location>
        <begin position="153"/>
        <end position="231"/>
    </location>
</feature>
<sequence>MLRRVSLEERPIVALGLRGGLLGANPILHRLARGVQFGTIVQFGTSLSSLAQSLIISLWFDPVDCHDYPSRAIYRTEVCTELCAGAIYPNKVVSEPGYDKQWQKMGRGYDRGQEAEQKQVKIMKDKRDKPPGIRRLTWQLETLMTHWFVADCILDSGASFHATYCKEELERFKLRSGKVRLADDKTLNIASVGDVVFKTSFGTSWTLKDVRYIPGLKRRLISVGQLDEEGYHIGFGDQQWKVTKGSLMVARENKCESLYMVEVHPERIGAIIDGSGSAAL</sequence>
<accession>A0ABQ5DIP1</accession>
<evidence type="ECO:0000259" key="1">
    <source>
        <dbReference type="Pfam" id="PF22936"/>
    </source>
</evidence>
<evidence type="ECO:0000313" key="3">
    <source>
        <dbReference type="Proteomes" id="UP001151760"/>
    </source>
</evidence>
<gene>
    <name evidence="2" type="ORF">Tco_0938955</name>
</gene>
<dbReference type="Proteomes" id="UP001151760">
    <property type="component" value="Unassembled WGS sequence"/>
</dbReference>
<evidence type="ECO:0000313" key="2">
    <source>
        <dbReference type="EMBL" id="GJT39090.1"/>
    </source>
</evidence>
<name>A0ABQ5DIP1_9ASTR</name>
<dbReference type="Pfam" id="PF22936">
    <property type="entry name" value="Pol_BBD"/>
    <property type="match status" value="1"/>
</dbReference>
<proteinExistence type="predicted"/>
<organism evidence="2 3">
    <name type="scientific">Tanacetum coccineum</name>
    <dbReference type="NCBI Taxonomy" id="301880"/>
    <lineage>
        <taxon>Eukaryota</taxon>
        <taxon>Viridiplantae</taxon>
        <taxon>Streptophyta</taxon>
        <taxon>Embryophyta</taxon>
        <taxon>Tracheophyta</taxon>
        <taxon>Spermatophyta</taxon>
        <taxon>Magnoliopsida</taxon>
        <taxon>eudicotyledons</taxon>
        <taxon>Gunneridae</taxon>
        <taxon>Pentapetalae</taxon>
        <taxon>asterids</taxon>
        <taxon>campanulids</taxon>
        <taxon>Asterales</taxon>
        <taxon>Asteraceae</taxon>
        <taxon>Asteroideae</taxon>
        <taxon>Anthemideae</taxon>
        <taxon>Anthemidinae</taxon>
        <taxon>Tanacetum</taxon>
    </lineage>
</organism>